<dbReference type="SUPFAM" id="SSF103481">
    <property type="entry name" value="Multidrug resistance efflux transporter EmrE"/>
    <property type="match status" value="3"/>
</dbReference>
<dbReference type="InterPro" id="IPR000620">
    <property type="entry name" value="EamA_dom"/>
</dbReference>
<protein>
    <recommendedName>
        <fullName evidence="8">EamA domain-containing protein</fullName>
    </recommendedName>
</protein>
<proteinExistence type="inferred from homology"/>
<feature type="region of interest" description="Disordered" evidence="6">
    <location>
        <begin position="167"/>
        <end position="196"/>
    </location>
</feature>
<feature type="transmembrane region" description="Helical" evidence="7">
    <location>
        <begin position="287"/>
        <end position="310"/>
    </location>
</feature>
<dbReference type="GO" id="GO:0022857">
    <property type="term" value="F:transmembrane transporter activity"/>
    <property type="evidence" value="ECO:0007669"/>
    <property type="project" value="InterPro"/>
</dbReference>
<feature type="domain" description="EamA" evidence="8">
    <location>
        <begin position="226"/>
        <end position="336"/>
    </location>
</feature>
<dbReference type="OrthoDB" id="1728340at2759"/>
<evidence type="ECO:0000256" key="4">
    <source>
        <dbReference type="ARBA" id="ARBA00022989"/>
    </source>
</evidence>
<feature type="transmembrane region" description="Helical" evidence="7">
    <location>
        <begin position="316"/>
        <end position="336"/>
    </location>
</feature>
<feature type="transmembrane region" description="Helical" evidence="7">
    <location>
        <begin position="385"/>
        <end position="404"/>
    </location>
</feature>
<evidence type="ECO:0000256" key="6">
    <source>
        <dbReference type="SAM" id="MobiDB-lite"/>
    </source>
</evidence>
<dbReference type="InterPro" id="IPR030184">
    <property type="entry name" value="WAT1-related"/>
</dbReference>
<dbReference type="AlphaFoldDB" id="A0A9Q0J0A6"/>
<feature type="transmembrane region" description="Helical" evidence="7">
    <location>
        <begin position="84"/>
        <end position="101"/>
    </location>
</feature>
<keyword evidence="3 7" id="KW-0812">Transmembrane</keyword>
<feature type="transmembrane region" description="Helical" evidence="7">
    <location>
        <begin position="21"/>
        <end position="42"/>
    </location>
</feature>
<feature type="transmembrane region" description="Helical" evidence="7">
    <location>
        <begin position="131"/>
        <end position="150"/>
    </location>
</feature>
<sequence>RQEPVSGPTKRMAVMSESTKLHLAMIFFSLAYAGLHVIVRAALNMGVSKFVFPVYRNIIALLLIAPIAYLVENLEQVRLKRKDGVAKVLGLAFGIQMWVIQKGGPVFMSSYLPLQTVLVAVMSSIALGEKFYLGGIIGAVLIIVGLYLVLWGKNEERKLDAADVACSPTEDDESRSPRHSCLAKPSIPGSGNLQVPNFRRRQNRNLVQESGPTKRMALMSESKKLHIAMIIFSLAIAGNHVIVRAALNMGVSKFVFLVYRNIISLFLLAPIAYFVEKKHRPKLTFSILILLFLCGFIGITLNQVLFQVALENTSPAFLSAAANVVPAVTFVLAVLFRQGLVVSGLAYGIQVWVIEKGGPVFLSGYLPLQTMLVAVMASVALGEEFYLGGIIGALLIIVGLYLVIWGKSKEKLEAAKVMVSSPPEDNESGFPGHSCQAQPSLPDSSN</sequence>
<feature type="non-terminal residue" evidence="9">
    <location>
        <position position="446"/>
    </location>
</feature>
<dbReference type="Pfam" id="PF00892">
    <property type="entry name" value="EamA"/>
    <property type="match status" value="2"/>
</dbReference>
<dbReference type="Proteomes" id="UP001141552">
    <property type="component" value="Unassembled WGS sequence"/>
</dbReference>
<evidence type="ECO:0000313" key="10">
    <source>
        <dbReference type="Proteomes" id="UP001141552"/>
    </source>
</evidence>
<comment type="similarity">
    <text evidence="2">Belongs to the drug/metabolite transporter (DMT) superfamily. Plant drug/metabolite exporter (P-DME) (TC 2.A.7.4) family.</text>
</comment>
<evidence type="ECO:0000259" key="8">
    <source>
        <dbReference type="Pfam" id="PF00892"/>
    </source>
</evidence>
<evidence type="ECO:0000256" key="3">
    <source>
        <dbReference type="ARBA" id="ARBA00022692"/>
    </source>
</evidence>
<reference evidence="9" key="2">
    <citation type="journal article" date="2023" name="Plants (Basel)">
        <title>Annotation of the Turnera subulata (Passifloraceae) Draft Genome Reveals the S-Locus Evolved after the Divergence of Turneroideae from Passifloroideae in a Stepwise Manner.</title>
        <authorList>
            <person name="Henning P.M."/>
            <person name="Roalson E.H."/>
            <person name="Mir W."/>
            <person name="McCubbin A.G."/>
            <person name="Shore J.S."/>
        </authorList>
    </citation>
    <scope>NUCLEOTIDE SEQUENCE</scope>
    <source>
        <strain evidence="9">F60SS</strain>
    </source>
</reference>
<gene>
    <name evidence="9" type="ORF">Tsubulata_000378</name>
</gene>
<dbReference type="PANTHER" id="PTHR31218">
    <property type="entry name" value="WAT1-RELATED PROTEIN"/>
    <property type="match status" value="1"/>
</dbReference>
<keyword evidence="4 7" id="KW-1133">Transmembrane helix</keyword>
<feature type="transmembrane region" description="Helical" evidence="7">
    <location>
        <begin position="225"/>
        <end position="242"/>
    </location>
</feature>
<evidence type="ECO:0000313" key="9">
    <source>
        <dbReference type="EMBL" id="KAJ4823005.1"/>
    </source>
</evidence>
<feature type="transmembrane region" description="Helical" evidence="7">
    <location>
        <begin position="254"/>
        <end position="275"/>
    </location>
</feature>
<accession>A0A9Q0J0A6</accession>
<feature type="domain" description="EamA" evidence="8">
    <location>
        <begin position="22"/>
        <end position="150"/>
    </location>
</feature>
<keyword evidence="10" id="KW-1185">Reference proteome</keyword>
<name>A0A9Q0J0A6_9ROSI</name>
<reference evidence="9" key="1">
    <citation type="submission" date="2022-02" db="EMBL/GenBank/DDBJ databases">
        <authorList>
            <person name="Henning P.M."/>
            <person name="McCubbin A.G."/>
            <person name="Shore J.S."/>
        </authorList>
    </citation>
    <scope>NUCLEOTIDE SEQUENCE</scope>
    <source>
        <strain evidence="9">F60SS</strain>
        <tissue evidence="9">Leaves</tissue>
    </source>
</reference>
<keyword evidence="5 7" id="KW-0472">Membrane</keyword>
<dbReference type="InterPro" id="IPR037185">
    <property type="entry name" value="EmrE-like"/>
</dbReference>
<evidence type="ECO:0000256" key="7">
    <source>
        <dbReference type="SAM" id="Phobius"/>
    </source>
</evidence>
<comment type="caution">
    <text evidence="9">The sequence shown here is derived from an EMBL/GenBank/DDBJ whole genome shotgun (WGS) entry which is preliminary data.</text>
</comment>
<evidence type="ECO:0000256" key="1">
    <source>
        <dbReference type="ARBA" id="ARBA00004141"/>
    </source>
</evidence>
<dbReference type="GO" id="GO:0016020">
    <property type="term" value="C:membrane"/>
    <property type="evidence" value="ECO:0007669"/>
    <property type="project" value="UniProtKB-SubCell"/>
</dbReference>
<feature type="transmembrane region" description="Helical" evidence="7">
    <location>
        <begin position="54"/>
        <end position="72"/>
    </location>
</feature>
<feature type="compositionally biased region" description="Polar residues" evidence="6">
    <location>
        <begin position="435"/>
        <end position="446"/>
    </location>
</feature>
<organism evidence="9 10">
    <name type="scientific">Turnera subulata</name>
    <dbReference type="NCBI Taxonomy" id="218843"/>
    <lineage>
        <taxon>Eukaryota</taxon>
        <taxon>Viridiplantae</taxon>
        <taxon>Streptophyta</taxon>
        <taxon>Embryophyta</taxon>
        <taxon>Tracheophyta</taxon>
        <taxon>Spermatophyta</taxon>
        <taxon>Magnoliopsida</taxon>
        <taxon>eudicotyledons</taxon>
        <taxon>Gunneridae</taxon>
        <taxon>Pentapetalae</taxon>
        <taxon>rosids</taxon>
        <taxon>fabids</taxon>
        <taxon>Malpighiales</taxon>
        <taxon>Passifloraceae</taxon>
        <taxon>Turnera</taxon>
    </lineage>
</organism>
<feature type="region of interest" description="Disordered" evidence="6">
    <location>
        <begin position="421"/>
        <end position="446"/>
    </location>
</feature>
<evidence type="ECO:0000256" key="5">
    <source>
        <dbReference type="ARBA" id="ARBA00023136"/>
    </source>
</evidence>
<feature type="transmembrane region" description="Helical" evidence="7">
    <location>
        <begin position="357"/>
        <end position="379"/>
    </location>
</feature>
<evidence type="ECO:0000256" key="2">
    <source>
        <dbReference type="ARBA" id="ARBA00007635"/>
    </source>
</evidence>
<comment type="subcellular location">
    <subcellularLocation>
        <location evidence="1">Membrane</location>
        <topology evidence="1">Multi-pass membrane protein</topology>
    </subcellularLocation>
</comment>
<dbReference type="EMBL" id="JAKUCV010007537">
    <property type="protein sequence ID" value="KAJ4823005.1"/>
    <property type="molecule type" value="Genomic_DNA"/>
</dbReference>